<keyword evidence="3" id="KW-0677">Repeat</keyword>
<dbReference type="GO" id="GO:0045202">
    <property type="term" value="C:synapse"/>
    <property type="evidence" value="ECO:0007669"/>
    <property type="project" value="GOC"/>
</dbReference>
<feature type="compositionally biased region" description="Polar residues" evidence="5">
    <location>
        <begin position="690"/>
        <end position="699"/>
    </location>
</feature>
<dbReference type="InterPro" id="IPR001452">
    <property type="entry name" value="SH3_domain"/>
</dbReference>
<dbReference type="AlphaFoldDB" id="A0AAN5CFT3"/>
<dbReference type="FunFam" id="2.60.40.10:FF:000072">
    <property type="entry name" value="RIMS-binding protein 2 isoform X1"/>
    <property type="match status" value="1"/>
</dbReference>
<proteinExistence type="inferred from homology"/>
<dbReference type="Gene3D" id="2.30.30.40">
    <property type="entry name" value="SH3 Domains"/>
    <property type="match status" value="2"/>
</dbReference>
<dbReference type="GO" id="GO:0007274">
    <property type="term" value="P:neuromuscular synaptic transmission"/>
    <property type="evidence" value="ECO:0007669"/>
    <property type="project" value="TreeGrafter"/>
</dbReference>
<sequence>QVQVQGLSPSTIYRISVRTKHPKAVLEQRPVERCIDFKTLPKIGLPDPPSNVQVEIGPQPATLLVSWYPVTTQPKSPSRAAIHSYLVYADGRNIAQVPSPTADHVVLRLADLSDDPPIFITVRTRTREGAVSSDSNVARVPRPGVTSLPYSGGLGSAGGQAVSSLSPLSASLSATNPLAGQGGGGGALPLHLPLQALTNFQSNLVQSAGPLSDPLILKESDQMASSYPSMYPSAGLATSQGPYGTLPSGTTTGHYRTGPSPLLVSSGMAPSLLPHTAPLSAPVVNPSLHPSYTTPSGLIQPYGIPSNYVDIMASVQPSTLQQAWKQSTTPGGNATTNQYYSFHPRLLRADGSGRVEDRPSVLEMENNYVLRHRQAEWGTRVDQYARQNRALSTDAVVGGGTTSRLIPPRLARVKSESGFGTRSEPDLRPPVMDEDCRWFVALFDYSYHMSPNPNAEQEELSFRKHQLIKVFGDVDPDGFFHGQIGNRVGLVPSNMVIEIAKDDLMPRRQPVAGAILAPTENPSLRRARWGSLKSRSYDHAGDRRHYHRGREMDYASLDRRDIRDVRDHRDRERYRRSNGSRDHDERRGDYYERDRDYRSRERGEYSRNPDYAEEDFRRGGGEYDRERERRERDRHHHEYRGEEYDRRYERDRERDRDYHERRYDTGAPSSSQAPPPSGGAGPANHIIPPNVSTTASNHLVQAGGHYTSQPGSSGMTPQQQPSVPVHAPPPQQQSYTGNGHVLTGTATMQHIQQGMSGMSLASQQPLQQPQQQYGGSTGVYGSAGGQSMGQTPVQMGASMMDGVNGGAKRVMIAKFDYDSRQLSPNVDAEQVELSFRQGDAITIFGEMDEDGFYMGELAGSRGLVPSNFLTSSPMARLAPSQPSEPMMRSVGFTEGGVGGVKKPAPARQTSQTSTGAAAPGGGAKPAAKKTSVAQPGGTKPLAKKTSDVGKGAPNARKTSTAVKKSEPTKVR</sequence>
<dbReference type="FunFam" id="2.30.30.40:FF:000023">
    <property type="entry name" value="RIMS-binding protein 2 isoform F"/>
    <property type="match status" value="1"/>
</dbReference>
<dbReference type="PROSITE" id="PS50002">
    <property type="entry name" value="SH3"/>
    <property type="match status" value="2"/>
</dbReference>
<evidence type="ECO:0000256" key="5">
    <source>
        <dbReference type="SAM" id="MobiDB-lite"/>
    </source>
</evidence>
<dbReference type="Proteomes" id="UP001328107">
    <property type="component" value="Unassembled WGS sequence"/>
</dbReference>
<dbReference type="PROSITE" id="PS50853">
    <property type="entry name" value="FN3"/>
    <property type="match status" value="1"/>
</dbReference>
<feature type="compositionally biased region" description="Basic and acidic residues" evidence="5">
    <location>
        <begin position="639"/>
        <end position="664"/>
    </location>
</feature>
<dbReference type="InterPro" id="IPR013783">
    <property type="entry name" value="Ig-like_fold"/>
</dbReference>
<protein>
    <submittedName>
        <fullName evidence="8">Uncharacterized protein</fullName>
    </submittedName>
</protein>
<evidence type="ECO:0000259" key="7">
    <source>
        <dbReference type="PROSITE" id="PS50853"/>
    </source>
</evidence>
<feature type="domain" description="Fibronectin type-III" evidence="7">
    <location>
        <begin position="48"/>
        <end position="143"/>
    </location>
</feature>
<evidence type="ECO:0000256" key="2">
    <source>
        <dbReference type="ARBA" id="ARBA00022443"/>
    </source>
</evidence>
<dbReference type="InterPro" id="IPR040325">
    <property type="entry name" value="RIMBP1/2/3"/>
</dbReference>
<feature type="region of interest" description="Disordered" evidence="5">
    <location>
        <begin position="892"/>
        <end position="971"/>
    </location>
</feature>
<dbReference type="FunFam" id="2.30.30.40:FF:000016">
    <property type="entry name" value="RIMS-binding protein 2 isoform X2"/>
    <property type="match status" value="1"/>
</dbReference>
<keyword evidence="9" id="KW-1185">Reference proteome</keyword>
<dbReference type="InterPro" id="IPR036116">
    <property type="entry name" value="FN3_sf"/>
</dbReference>
<dbReference type="EMBL" id="BTRK01000003">
    <property type="protein sequence ID" value="GMR42272.1"/>
    <property type="molecule type" value="Genomic_DNA"/>
</dbReference>
<comment type="similarity">
    <text evidence="1">Belongs to the RIMBP family.</text>
</comment>
<evidence type="ECO:0000259" key="6">
    <source>
        <dbReference type="PROSITE" id="PS50002"/>
    </source>
</evidence>
<evidence type="ECO:0000256" key="1">
    <source>
        <dbReference type="ARBA" id="ARBA00010749"/>
    </source>
</evidence>
<evidence type="ECO:0000256" key="3">
    <source>
        <dbReference type="ARBA" id="ARBA00022737"/>
    </source>
</evidence>
<dbReference type="SUPFAM" id="SSF49265">
    <property type="entry name" value="Fibronectin type III"/>
    <property type="match status" value="1"/>
</dbReference>
<dbReference type="Gene3D" id="2.60.40.10">
    <property type="entry name" value="Immunoglobulins"/>
    <property type="match status" value="1"/>
</dbReference>
<keyword evidence="2 4" id="KW-0728">SH3 domain</keyword>
<gene>
    <name evidence="8" type="ORF">PMAYCL1PPCAC_12467</name>
</gene>
<name>A0AAN5CFT3_9BILA</name>
<dbReference type="SUPFAM" id="SSF50044">
    <property type="entry name" value="SH3-domain"/>
    <property type="match status" value="2"/>
</dbReference>
<dbReference type="InterPro" id="IPR035753">
    <property type="entry name" value="RIM-BP_SH3_2"/>
</dbReference>
<evidence type="ECO:0000256" key="4">
    <source>
        <dbReference type="PROSITE-ProRule" id="PRU00192"/>
    </source>
</evidence>
<comment type="caution">
    <text evidence="8">The sequence shown here is derived from an EMBL/GenBank/DDBJ whole genome shotgun (WGS) entry which is preliminary data.</text>
</comment>
<reference evidence="9" key="1">
    <citation type="submission" date="2022-10" db="EMBL/GenBank/DDBJ databases">
        <title>Genome assembly of Pristionchus species.</title>
        <authorList>
            <person name="Yoshida K."/>
            <person name="Sommer R.J."/>
        </authorList>
    </citation>
    <scope>NUCLEOTIDE SEQUENCE [LARGE SCALE GENOMIC DNA]</scope>
    <source>
        <strain evidence="9">RS5460</strain>
    </source>
</reference>
<dbReference type="CDD" id="cd12013">
    <property type="entry name" value="SH3_RIM-BP_3"/>
    <property type="match status" value="1"/>
</dbReference>
<feature type="region of interest" description="Disordered" evidence="5">
    <location>
        <begin position="597"/>
        <end position="733"/>
    </location>
</feature>
<dbReference type="InterPro" id="IPR036028">
    <property type="entry name" value="SH3-like_dom_sf"/>
</dbReference>
<feature type="compositionally biased region" description="Basic and acidic residues" evidence="5">
    <location>
        <begin position="614"/>
        <end position="631"/>
    </location>
</feature>
<feature type="compositionally biased region" description="Basic and acidic residues" evidence="5">
    <location>
        <begin position="597"/>
        <end position="607"/>
    </location>
</feature>
<dbReference type="CDD" id="cd12012">
    <property type="entry name" value="SH3_RIM-BP_2"/>
    <property type="match status" value="1"/>
</dbReference>
<dbReference type="Pfam" id="PF25523">
    <property type="entry name" value="Ig_RIMBP2"/>
    <property type="match status" value="1"/>
</dbReference>
<feature type="domain" description="SH3" evidence="6">
    <location>
        <begin position="434"/>
        <end position="501"/>
    </location>
</feature>
<feature type="domain" description="SH3" evidence="6">
    <location>
        <begin position="806"/>
        <end position="874"/>
    </location>
</feature>
<dbReference type="InterPro" id="IPR003961">
    <property type="entry name" value="FN3_dom"/>
</dbReference>
<dbReference type="SMART" id="SM00326">
    <property type="entry name" value="SH3"/>
    <property type="match status" value="2"/>
</dbReference>
<dbReference type="PANTHER" id="PTHR14234">
    <property type="entry name" value="RIM BINDING PROTEIN-RELATED"/>
    <property type="match status" value="1"/>
</dbReference>
<dbReference type="InterPro" id="IPR035755">
    <property type="entry name" value="RIM-BP_SH3_3"/>
</dbReference>
<dbReference type="InterPro" id="IPR057884">
    <property type="entry name" value="FN3_RIM-BP1/2/3"/>
</dbReference>
<feature type="non-terminal residue" evidence="8">
    <location>
        <position position="1"/>
    </location>
</feature>
<evidence type="ECO:0000313" key="8">
    <source>
        <dbReference type="EMBL" id="GMR42272.1"/>
    </source>
</evidence>
<dbReference type="Pfam" id="PF07653">
    <property type="entry name" value="SH3_2"/>
    <property type="match status" value="2"/>
</dbReference>
<feature type="compositionally biased region" description="Polar residues" evidence="5">
    <location>
        <begin position="706"/>
        <end position="722"/>
    </location>
</feature>
<organism evidence="8 9">
    <name type="scientific">Pristionchus mayeri</name>
    <dbReference type="NCBI Taxonomy" id="1317129"/>
    <lineage>
        <taxon>Eukaryota</taxon>
        <taxon>Metazoa</taxon>
        <taxon>Ecdysozoa</taxon>
        <taxon>Nematoda</taxon>
        <taxon>Chromadorea</taxon>
        <taxon>Rhabditida</taxon>
        <taxon>Rhabditina</taxon>
        <taxon>Diplogasteromorpha</taxon>
        <taxon>Diplogasteroidea</taxon>
        <taxon>Neodiplogasteridae</taxon>
        <taxon>Pristionchus</taxon>
    </lineage>
</organism>
<accession>A0AAN5CFT3</accession>
<dbReference type="PANTHER" id="PTHR14234:SF19">
    <property type="entry name" value="RIM-BINDING PROTEIN, ISOFORM F"/>
    <property type="match status" value="1"/>
</dbReference>
<evidence type="ECO:0000313" key="9">
    <source>
        <dbReference type="Proteomes" id="UP001328107"/>
    </source>
</evidence>